<keyword evidence="2" id="KW-1185">Reference proteome</keyword>
<evidence type="ECO:0000313" key="1">
    <source>
        <dbReference type="EMBL" id="SHF55292.1"/>
    </source>
</evidence>
<organism evidence="1 2">
    <name type="scientific">Marinomonas polaris DSM 16579</name>
    <dbReference type="NCBI Taxonomy" id="1122206"/>
    <lineage>
        <taxon>Bacteria</taxon>
        <taxon>Pseudomonadati</taxon>
        <taxon>Pseudomonadota</taxon>
        <taxon>Gammaproteobacteria</taxon>
        <taxon>Oceanospirillales</taxon>
        <taxon>Oceanospirillaceae</taxon>
        <taxon>Marinomonas</taxon>
    </lineage>
</organism>
<dbReference type="OrthoDB" id="6687905at2"/>
<dbReference type="InterPro" id="IPR021334">
    <property type="entry name" value="DUF2947"/>
</dbReference>
<protein>
    <recommendedName>
        <fullName evidence="3">DUF2947 domain-containing protein</fullName>
    </recommendedName>
</protein>
<dbReference type="AlphaFoldDB" id="A0A1M5CLI5"/>
<reference evidence="2" key="1">
    <citation type="submission" date="2016-11" db="EMBL/GenBank/DDBJ databases">
        <authorList>
            <person name="Varghese N."/>
            <person name="Submissions S."/>
        </authorList>
    </citation>
    <scope>NUCLEOTIDE SEQUENCE [LARGE SCALE GENOMIC DNA]</scope>
    <source>
        <strain evidence="2">DSM 16579</strain>
    </source>
</reference>
<accession>A0A1M5CLI5</accession>
<dbReference type="EMBL" id="FQVF01000009">
    <property type="protein sequence ID" value="SHF55292.1"/>
    <property type="molecule type" value="Genomic_DNA"/>
</dbReference>
<dbReference type="STRING" id="1122206.SAMN02745753_02170"/>
<dbReference type="Pfam" id="PF11163">
    <property type="entry name" value="DUF2947"/>
    <property type="match status" value="1"/>
</dbReference>
<name>A0A1M5CLI5_9GAMM</name>
<dbReference type="Proteomes" id="UP000184517">
    <property type="component" value="Unassembled WGS sequence"/>
</dbReference>
<evidence type="ECO:0008006" key="3">
    <source>
        <dbReference type="Google" id="ProtNLM"/>
    </source>
</evidence>
<gene>
    <name evidence="1" type="ORF">SAMN02745753_02170</name>
</gene>
<sequence>MYQSLEQFSKSWIFKRNDPKVEPEDLQEIRLLSEQRAGQIWRDYISDEQIHPDHFSDRDWLKKASTQAPDGKLQWEKAWDSDQASLPEGILAHFSAWGDDTTVFFCCHNELVFELPWGVFKRTWKAFLFLDNGPVLVGKKKKQAVQFHSNGWGNLLFRES</sequence>
<proteinExistence type="predicted"/>
<dbReference type="RefSeq" id="WP_072839724.1">
    <property type="nucleotide sequence ID" value="NZ_FQVF01000009.1"/>
</dbReference>
<evidence type="ECO:0000313" key="2">
    <source>
        <dbReference type="Proteomes" id="UP000184517"/>
    </source>
</evidence>